<dbReference type="RefSeq" id="WP_110573784.1">
    <property type="nucleotide sequence ID" value="NZ_PIPV01000003.1"/>
</dbReference>
<evidence type="ECO:0000313" key="1">
    <source>
        <dbReference type="EMBL" id="RUO57166.1"/>
    </source>
</evidence>
<dbReference type="Proteomes" id="UP000287330">
    <property type="component" value="Unassembled WGS sequence"/>
</dbReference>
<gene>
    <name evidence="1" type="ORF">CWE25_05700</name>
</gene>
<accession>A0A432Y8I8</accession>
<comment type="caution">
    <text evidence="1">The sequence shown here is derived from an EMBL/GenBank/DDBJ whole genome shotgun (WGS) entry which is preliminary data.</text>
</comment>
<organism evidence="1 2">
    <name type="scientific">Idiomarina fontislapidosi</name>
    <dbReference type="NCBI Taxonomy" id="263723"/>
    <lineage>
        <taxon>Bacteria</taxon>
        <taxon>Pseudomonadati</taxon>
        <taxon>Pseudomonadota</taxon>
        <taxon>Gammaproteobacteria</taxon>
        <taxon>Alteromonadales</taxon>
        <taxon>Idiomarinaceae</taxon>
        <taxon>Idiomarina</taxon>
    </lineage>
</organism>
<protein>
    <recommendedName>
        <fullName evidence="3">Transglutaminase-like domain-containing protein</fullName>
    </recommendedName>
</protein>
<evidence type="ECO:0008006" key="3">
    <source>
        <dbReference type="Google" id="ProtNLM"/>
    </source>
</evidence>
<dbReference type="OrthoDB" id="5592079at2"/>
<sequence length="332" mass="37619">MFRCINERVPQLASRLCLALSAILILLAAQPLFAQQLAFNKASRDGQIRFAYQWLMADGQEASLAFEVERQSFTQPLAKFRNYNRSRALRELNYRVNNYIQRQRWYGVKASLSPRQEKLELSMRTARDAKQRENYQQQLAKTRQFFTAQWQDYLSTNYYRTLTLPPGETGIIPNTVAIADETKSLLDPLIVAIGNQLKDNSRRSYVNYIAQFVQTIPYDDLEDRLSSRGDGFSPPNQLLLSNRGDCDSKVSLTLALLKKIIPQADMIVIYLPKHAIFGIQMAKQPNDATLSHDGTEFVLVDVAGPAVSPAGQLSDSVQFLINTQQYTVVVGN</sequence>
<proteinExistence type="predicted"/>
<dbReference type="AlphaFoldDB" id="A0A432Y8I8"/>
<name>A0A432Y8I8_9GAMM</name>
<reference evidence="2" key="1">
    <citation type="journal article" date="2018" name="Front. Microbiol.">
        <title>Genome-Based Analysis Reveals the Taxonomy and Diversity of the Family Idiomarinaceae.</title>
        <authorList>
            <person name="Liu Y."/>
            <person name="Lai Q."/>
            <person name="Shao Z."/>
        </authorList>
    </citation>
    <scope>NUCLEOTIDE SEQUENCE [LARGE SCALE GENOMIC DNA]</scope>
    <source>
        <strain evidence="2">F23</strain>
    </source>
</reference>
<keyword evidence="2" id="KW-1185">Reference proteome</keyword>
<dbReference type="EMBL" id="PIPV01000003">
    <property type="protein sequence ID" value="RUO57166.1"/>
    <property type="molecule type" value="Genomic_DNA"/>
</dbReference>
<evidence type="ECO:0000313" key="2">
    <source>
        <dbReference type="Proteomes" id="UP000287330"/>
    </source>
</evidence>